<feature type="transmembrane region" description="Helical" evidence="6">
    <location>
        <begin position="458"/>
        <end position="478"/>
    </location>
</feature>
<dbReference type="VEuPathDB" id="AmoebaDB:NAEGRDRAFT_70970"/>
<dbReference type="eggNOG" id="KOG2513">
    <property type="taxonomic scope" value="Eukaryota"/>
</dbReference>
<dbReference type="KEGG" id="ngr:NAEGRDRAFT_70970"/>
<comment type="subcellular location">
    <subcellularLocation>
        <location evidence="1">Membrane</location>
        <topology evidence="1">Multi-pass membrane protein</topology>
    </subcellularLocation>
</comment>
<dbReference type="InParanoid" id="D2VPS7"/>
<keyword evidence="9" id="KW-1185">Reference proteome</keyword>
<proteinExistence type="predicted"/>
<dbReference type="RefSeq" id="XP_002674001.1">
    <property type="nucleotide sequence ID" value="XM_002673955.1"/>
</dbReference>
<name>D2VPS7_NAEGR</name>
<feature type="region of interest" description="Disordered" evidence="5">
    <location>
        <begin position="1"/>
        <end position="20"/>
    </location>
</feature>
<feature type="transmembrane region" description="Helical" evidence="6">
    <location>
        <begin position="289"/>
        <end position="311"/>
    </location>
</feature>
<dbReference type="GeneID" id="8851141"/>
<evidence type="ECO:0000256" key="1">
    <source>
        <dbReference type="ARBA" id="ARBA00004141"/>
    </source>
</evidence>
<dbReference type="GO" id="GO:0016020">
    <property type="term" value="C:membrane"/>
    <property type="evidence" value="ECO:0007669"/>
    <property type="project" value="UniProtKB-SubCell"/>
</dbReference>
<organism evidence="9">
    <name type="scientific">Naegleria gruberi</name>
    <name type="common">Amoeba</name>
    <dbReference type="NCBI Taxonomy" id="5762"/>
    <lineage>
        <taxon>Eukaryota</taxon>
        <taxon>Discoba</taxon>
        <taxon>Heterolobosea</taxon>
        <taxon>Tetramitia</taxon>
        <taxon>Eutetramitia</taxon>
        <taxon>Vahlkampfiidae</taxon>
        <taxon>Naegleria</taxon>
    </lineage>
</organism>
<evidence type="ECO:0000256" key="4">
    <source>
        <dbReference type="ARBA" id="ARBA00023136"/>
    </source>
</evidence>
<dbReference type="TCDB" id="1.A.17.2.2">
    <property type="family name" value="the calcium-dependent chloride channel (ca-clc) family"/>
</dbReference>
<reference evidence="8 9" key="1">
    <citation type="journal article" date="2010" name="Cell">
        <title>The genome of Naegleria gruberi illuminates early eukaryotic versatility.</title>
        <authorList>
            <person name="Fritz-Laylin L.K."/>
            <person name="Prochnik S.E."/>
            <person name="Ginger M.L."/>
            <person name="Dacks J.B."/>
            <person name="Carpenter M.L."/>
            <person name="Field M.C."/>
            <person name="Kuo A."/>
            <person name="Paredez A."/>
            <person name="Chapman J."/>
            <person name="Pham J."/>
            <person name="Shu S."/>
            <person name="Neupane R."/>
            <person name="Cipriano M."/>
            <person name="Mancuso J."/>
            <person name="Tu H."/>
            <person name="Salamov A."/>
            <person name="Lindquist E."/>
            <person name="Shapiro H."/>
            <person name="Lucas S."/>
            <person name="Grigoriev I.V."/>
            <person name="Cande W.Z."/>
            <person name="Fulton C."/>
            <person name="Rokhsar D.S."/>
            <person name="Dawson S.C."/>
        </authorList>
    </citation>
    <scope>NUCLEOTIDE SEQUENCE [LARGE SCALE GENOMIC DNA]</scope>
    <source>
        <strain evidence="8 9">NEG-M</strain>
    </source>
</reference>
<sequence length="701" mass="80997">MDPYNQYPPQQPGGYQPQDPNVMYNISYMPGTQQQNIYVPNTTSYNTNVYYPSNDPPLTNNAQVPSYLPNYNVQPSHHHHSQEYELQQNTNNNDNTTVPPPITEDVTRQQHPTHEYPPGYIESGPKAPSEGANRQSSQMSVNDIALTSKTTFTKKNDEDMTDIYGTQFICNAKHDNQESLWESGFFGLNVFAQGKKKRLQEISEMNRVESTDQLGKNQAKEHVQHHKKYTVMRTAKGQPYLLKTGLGLDEIKEVQNEFSSIRLRFCCKWKEIEDHFGLGVRLYFDFGRLIIILNALLLFFQLINFIPHLVIDSIYIETFSNFFKGEFSNYGGLIDILYGSSYSPQLYWLWVATNILCIVATLGFGPLYWFIVRRSFQKRDVYDMEEHDLAEAFDRDADIIKENLSTTRWHRLGRYFVSYSLFILFMLISCAITVGFTILQNFTTIYEAADAVFSQNTLYLTLISIAISVVIGLVNFLWKKICISLTNFEKHHTWSGYRSHNTFKYLFFKLFNVFFMGFTKGLFNVPCVIRTLGNQYLIQMLLDFLVFNAIELVVPYVSYFISKRRNKGSDEGVRPDFDVSEEYLEVIYRQYLIYSGMASFPMITLIALVASILELYLDKWRLVKLCKKPPMTNGSVKTVVSFFLTCSAVLPILNWGGGNVYPMVGVYWCNTPNNLECEPCRVLNGAEYYIDNFVNMMYGYS</sequence>
<evidence type="ECO:0000256" key="3">
    <source>
        <dbReference type="ARBA" id="ARBA00022989"/>
    </source>
</evidence>
<feature type="transmembrane region" description="Helical" evidence="6">
    <location>
        <begin position="416"/>
        <end position="438"/>
    </location>
</feature>
<dbReference type="Proteomes" id="UP000006671">
    <property type="component" value="Unassembled WGS sequence"/>
</dbReference>
<dbReference type="AlphaFoldDB" id="D2VPS7"/>
<evidence type="ECO:0000313" key="8">
    <source>
        <dbReference type="EMBL" id="EFC41257.1"/>
    </source>
</evidence>
<dbReference type="InterPro" id="IPR007632">
    <property type="entry name" value="Anoctamin"/>
</dbReference>
<dbReference type="OMA" id="YRQFIVY"/>
<evidence type="ECO:0000256" key="6">
    <source>
        <dbReference type="SAM" id="Phobius"/>
    </source>
</evidence>
<feature type="compositionally biased region" description="Basic and acidic residues" evidence="5">
    <location>
        <begin position="105"/>
        <end position="114"/>
    </location>
</feature>
<evidence type="ECO:0000256" key="2">
    <source>
        <dbReference type="ARBA" id="ARBA00022692"/>
    </source>
</evidence>
<feature type="compositionally biased region" description="Polar residues" evidence="5">
    <location>
        <begin position="132"/>
        <end position="142"/>
    </location>
</feature>
<evidence type="ECO:0000256" key="5">
    <source>
        <dbReference type="SAM" id="MobiDB-lite"/>
    </source>
</evidence>
<protein>
    <submittedName>
        <fullName evidence="8">Predicted protein</fullName>
    </submittedName>
</protein>
<feature type="domain" description="Anoctamin transmembrane" evidence="7">
    <location>
        <begin position="272"/>
        <end position="631"/>
    </location>
</feature>
<feature type="transmembrane region" description="Helical" evidence="6">
    <location>
        <begin position="540"/>
        <end position="561"/>
    </location>
</feature>
<dbReference type="OrthoDB" id="296386at2759"/>
<dbReference type="PANTHER" id="PTHR12308:SF80">
    <property type="entry name" value="DUF590 FAMILY PROTEIN"/>
    <property type="match status" value="1"/>
</dbReference>
<keyword evidence="2 6" id="KW-0812">Transmembrane</keyword>
<gene>
    <name evidence="8" type="ORF">NAEGRDRAFT_70970</name>
</gene>
<feature type="transmembrane region" description="Helical" evidence="6">
    <location>
        <begin position="591"/>
        <end position="617"/>
    </location>
</feature>
<feature type="compositionally biased region" description="Polar residues" evidence="5">
    <location>
        <begin position="50"/>
        <end position="75"/>
    </location>
</feature>
<dbReference type="STRING" id="5762.D2VPS7"/>
<feature type="transmembrane region" description="Helical" evidence="6">
    <location>
        <begin position="638"/>
        <end position="657"/>
    </location>
</feature>
<feature type="region of interest" description="Disordered" evidence="5">
    <location>
        <begin position="50"/>
        <end position="142"/>
    </location>
</feature>
<evidence type="ECO:0000259" key="7">
    <source>
        <dbReference type="Pfam" id="PF04547"/>
    </source>
</evidence>
<keyword evidence="4 6" id="KW-0472">Membrane</keyword>
<keyword evidence="3 6" id="KW-1133">Transmembrane helix</keyword>
<dbReference type="PANTHER" id="PTHR12308">
    <property type="entry name" value="ANOCTAMIN"/>
    <property type="match status" value="1"/>
</dbReference>
<dbReference type="EMBL" id="GG738887">
    <property type="protein sequence ID" value="EFC41257.1"/>
    <property type="molecule type" value="Genomic_DNA"/>
</dbReference>
<feature type="transmembrane region" description="Helical" evidence="6">
    <location>
        <begin position="347"/>
        <end position="371"/>
    </location>
</feature>
<accession>D2VPS7</accession>
<dbReference type="GO" id="GO:0005254">
    <property type="term" value="F:chloride channel activity"/>
    <property type="evidence" value="ECO:0007669"/>
    <property type="project" value="TreeGrafter"/>
</dbReference>
<dbReference type="InterPro" id="IPR049452">
    <property type="entry name" value="Anoctamin_TM"/>
</dbReference>
<dbReference type="Pfam" id="PF04547">
    <property type="entry name" value="Anoctamin"/>
    <property type="match status" value="1"/>
</dbReference>
<evidence type="ECO:0000313" key="9">
    <source>
        <dbReference type="Proteomes" id="UP000006671"/>
    </source>
</evidence>